<proteinExistence type="predicted"/>
<evidence type="ECO:0000313" key="1">
    <source>
        <dbReference type="EMBL" id="VDO97952.1"/>
    </source>
</evidence>
<dbReference type="EMBL" id="UZAM01007270">
    <property type="protein sequence ID" value="VDO97952.1"/>
    <property type="molecule type" value="Genomic_DNA"/>
</dbReference>
<keyword evidence="2" id="KW-1185">Reference proteome</keyword>
<dbReference type="WBParaSite" id="SBAD_0000265801-mRNA-1">
    <property type="protein sequence ID" value="SBAD_0000265801-mRNA-1"/>
    <property type="gene ID" value="SBAD_0000265801"/>
</dbReference>
<protein>
    <submittedName>
        <fullName evidence="3">Folliculin</fullName>
    </submittedName>
</protein>
<reference evidence="3" key="1">
    <citation type="submission" date="2016-06" db="UniProtKB">
        <authorList>
            <consortium name="WormBaseParasite"/>
        </authorList>
    </citation>
    <scope>IDENTIFICATION</scope>
</reference>
<dbReference type="Proteomes" id="UP000270296">
    <property type="component" value="Unassembled WGS sequence"/>
</dbReference>
<gene>
    <name evidence="1" type="ORF">SBAD_LOCUS2534</name>
</gene>
<dbReference type="AlphaFoldDB" id="A0A183IFZ0"/>
<evidence type="ECO:0000313" key="3">
    <source>
        <dbReference type="WBParaSite" id="SBAD_0000265801-mRNA-1"/>
    </source>
</evidence>
<reference evidence="1 2" key="2">
    <citation type="submission" date="2018-11" db="EMBL/GenBank/DDBJ databases">
        <authorList>
            <consortium name="Pathogen Informatics"/>
        </authorList>
    </citation>
    <scope>NUCLEOTIDE SEQUENCE [LARGE SCALE GENOMIC DNA]</scope>
</reference>
<organism evidence="3">
    <name type="scientific">Soboliphyme baturini</name>
    <dbReference type="NCBI Taxonomy" id="241478"/>
    <lineage>
        <taxon>Eukaryota</taxon>
        <taxon>Metazoa</taxon>
        <taxon>Ecdysozoa</taxon>
        <taxon>Nematoda</taxon>
        <taxon>Enoplea</taxon>
        <taxon>Dorylaimia</taxon>
        <taxon>Dioctophymatida</taxon>
        <taxon>Dioctophymatoidea</taxon>
        <taxon>Soboliphymatidae</taxon>
        <taxon>Soboliphyme</taxon>
    </lineage>
</organism>
<name>A0A183IFZ0_9BILA</name>
<evidence type="ECO:0000313" key="2">
    <source>
        <dbReference type="Proteomes" id="UP000270296"/>
    </source>
</evidence>
<sequence length="300" mass="33850">MNFSSSTSRKCEICGADLKNVSKVVLKNHGIDDETKLLEAASLKMYPIPPNSKARLKLTSFGIFDEYKHMVPLDRDLICGNQGRGKIFFFGIVKSLELEDTSAEEFRVNLLKAAAALKCEPVKKMETSGVSVVRQVFSDELMSQLFQNHVKTVQKVDFINSTSLSIFQAFHIACIFICTDSSTRSLLLYRRVFLRLRGVKEFFRVIPPSPKNVIILGQRVSRPVLQDSETALLFTSEPADGLPEHFLCYVEIRHLTELLPGTSFGFASRLACLGILHARRKLFVSKPFLEMFEETLFISV</sequence>
<accession>A0A183IFZ0</accession>